<keyword evidence="6 13" id="KW-0456">Lyase</keyword>
<keyword evidence="12" id="KW-0460">Magnesium</keyword>
<dbReference type="PROSITE" id="PS00169">
    <property type="entry name" value="D_ALA_DEHYDRATASE"/>
    <property type="match status" value="1"/>
</dbReference>
<evidence type="ECO:0000256" key="14">
    <source>
        <dbReference type="RuleBase" id="RU004161"/>
    </source>
</evidence>
<dbReference type="Gene3D" id="3.20.20.70">
    <property type="entry name" value="Aldolase class I"/>
    <property type="match status" value="1"/>
</dbReference>
<dbReference type="GO" id="GO:0008270">
    <property type="term" value="F:zinc ion binding"/>
    <property type="evidence" value="ECO:0007669"/>
    <property type="project" value="TreeGrafter"/>
</dbReference>
<dbReference type="PIRSF" id="PIRSF001415">
    <property type="entry name" value="Porphbilin_synth"/>
    <property type="match status" value="1"/>
</dbReference>
<dbReference type="UniPathway" id="UPA00251">
    <property type="reaction ID" value="UER00318"/>
</dbReference>
<dbReference type="NCBIfam" id="NF006762">
    <property type="entry name" value="PRK09283.1"/>
    <property type="match status" value="1"/>
</dbReference>
<feature type="binding site" evidence="11">
    <location>
        <position position="132"/>
    </location>
    <ligand>
        <name>Zn(2+)</name>
        <dbReference type="ChEBI" id="CHEBI:29105"/>
        <note>catalytic</note>
    </ligand>
</feature>
<comment type="subunit">
    <text evidence="13">Homooctamer.</text>
</comment>
<feature type="binding site" evidence="10">
    <location>
        <position position="207"/>
    </location>
    <ligand>
        <name>5-aminolevulinate</name>
        <dbReference type="ChEBI" id="CHEBI:356416"/>
        <label>1</label>
    </ligand>
</feature>
<dbReference type="SMART" id="SM01004">
    <property type="entry name" value="ALAD"/>
    <property type="match status" value="1"/>
</dbReference>
<protein>
    <recommendedName>
        <fullName evidence="4 13">Delta-aminolevulinic acid dehydratase</fullName>
        <ecNumber evidence="3 13">4.2.1.24</ecNumber>
    </recommendedName>
</protein>
<evidence type="ECO:0000256" key="11">
    <source>
        <dbReference type="PIRSR" id="PIRSR001415-3"/>
    </source>
</evidence>
<keyword evidence="16" id="KW-1185">Reference proteome</keyword>
<proteinExistence type="inferred from homology"/>
<evidence type="ECO:0000256" key="2">
    <source>
        <dbReference type="ARBA" id="ARBA00008055"/>
    </source>
</evidence>
<evidence type="ECO:0000256" key="7">
    <source>
        <dbReference type="ARBA" id="ARBA00023244"/>
    </source>
</evidence>
<keyword evidence="11" id="KW-0479">Metal-binding</keyword>
<dbReference type="OrthoDB" id="9805001at2"/>
<evidence type="ECO:0000256" key="1">
    <source>
        <dbReference type="ARBA" id="ARBA00004694"/>
    </source>
</evidence>
<evidence type="ECO:0000256" key="5">
    <source>
        <dbReference type="ARBA" id="ARBA00023133"/>
    </source>
</evidence>
<dbReference type="InterPro" id="IPR030656">
    <property type="entry name" value="ALAD_AS"/>
</dbReference>
<dbReference type="FunFam" id="3.20.20.70:FF:000019">
    <property type="entry name" value="Delta-aminolevulinic acid dehydratase"/>
    <property type="match status" value="1"/>
</dbReference>
<comment type="similarity">
    <text evidence="2 14">Belongs to the ALAD family.</text>
</comment>
<evidence type="ECO:0000256" key="12">
    <source>
        <dbReference type="PIRSR" id="PIRSR001415-5"/>
    </source>
</evidence>
<evidence type="ECO:0000256" key="9">
    <source>
        <dbReference type="PIRSR" id="PIRSR001415-1"/>
    </source>
</evidence>
<feature type="binding site" evidence="12">
    <location>
        <position position="235"/>
    </location>
    <ligand>
        <name>Mg(2+)</name>
        <dbReference type="ChEBI" id="CHEBI:18420"/>
    </ligand>
</feature>
<keyword evidence="7 13" id="KW-0627">Porphyrin biosynthesis</keyword>
<keyword evidence="11" id="KW-0862">Zinc</keyword>
<organism evidence="15 16">
    <name type="scientific">Legionella tucsonensis</name>
    <dbReference type="NCBI Taxonomy" id="40335"/>
    <lineage>
        <taxon>Bacteria</taxon>
        <taxon>Pseudomonadati</taxon>
        <taxon>Pseudomonadota</taxon>
        <taxon>Gammaproteobacteria</taxon>
        <taxon>Legionellales</taxon>
        <taxon>Legionellaceae</taxon>
        <taxon>Legionella</taxon>
    </lineage>
</organism>
<feature type="active site" description="Schiff-base intermediate with substrate" evidence="9">
    <location>
        <position position="250"/>
    </location>
</feature>
<sequence>MTDYNIPLRLTRLRNSAMSRALVKETRLHPQQFIAPLFISELLNAPQEISAMPGQFQLSLDCIPNEIELLTSLGIPAVLLFGIPKYKDAYGSESFNHEGIIQKAIKAIRSVNKDILIITDLCFCEYTDHGHCGVLAGECIDTDKTLAFLAKQAVSHARAGADWVAPSGMTDGMVSVIREALDAQGYQHIPILSYSAKYCSCLYGPFREAAQGAPKFGDRKAYQMDPANSAEALRETALDIEEGVDMIMVKPAGFYLDIITKLKQHFPEVPLCAYQVSGEYSMIKIAAQNKLINEEQAIMESLVAIKRAGADFIISYFAKDIARLLSKNKSYSISALS</sequence>
<evidence type="ECO:0000256" key="10">
    <source>
        <dbReference type="PIRSR" id="PIRSR001415-2"/>
    </source>
</evidence>
<dbReference type="PATRIC" id="fig|40335.7.peg.1570"/>
<dbReference type="SUPFAM" id="SSF51569">
    <property type="entry name" value="Aldolase"/>
    <property type="match status" value="1"/>
</dbReference>
<comment type="pathway">
    <text evidence="1">Porphyrin-containing compound metabolism; protoporphyrin-IX biosynthesis; coproporphyrinogen-III from 5-aminolevulinate: step 1/4.</text>
</comment>
<comment type="caution">
    <text evidence="15">The sequence shown here is derived from an EMBL/GenBank/DDBJ whole genome shotgun (WGS) entry which is preliminary data.</text>
</comment>
<dbReference type="InterPro" id="IPR013785">
    <property type="entry name" value="Aldolase_TIM"/>
</dbReference>
<dbReference type="GO" id="GO:0004655">
    <property type="term" value="F:porphobilinogen synthase activity"/>
    <property type="evidence" value="ECO:0007669"/>
    <property type="project" value="UniProtKB-EC"/>
</dbReference>
<dbReference type="GO" id="GO:0005829">
    <property type="term" value="C:cytosol"/>
    <property type="evidence" value="ECO:0007669"/>
    <property type="project" value="TreeGrafter"/>
</dbReference>
<dbReference type="InterPro" id="IPR001731">
    <property type="entry name" value="ALAD"/>
</dbReference>
<dbReference type="PRINTS" id="PR00144">
    <property type="entry name" value="DALDHYDRTASE"/>
</dbReference>
<evidence type="ECO:0000256" key="6">
    <source>
        <dbReference type="ARBA" id="ARBA00023239"/>
    </source>
</evidence>
<dbReference type="AlphaFoldDB" id="A0A0W0ZXU3"/>
<evidence type="ECO:0000256" key="13">
    <source>
        <dbReference type="RuleBase" id="RU000515"/>
    </source>
</evidence>
<dbReference type="STRING" id="40335.Ltuc_1479"/>
<dbReference type="EC" id="4.2.1.24" evidence="3 13"/>
<gene>
    <name evidence="15" type="primary">hemB</name>
    <name evidence="15" type="ORF">Ltuc_1479</name>
</gene>
<feature type="binding site" evidence="10">
    <location>
        <position position="316"/>
    </location>
    <ligand>
        <name>5-aminolevulinate</name>
        <dbReference type="ChEBI" id="CHEBI:356416"/>
        <label>2</label>
    </ligand>
</feature>
<dbReference type="PANTHER" id="PTHR11458:SF0">
    <property type="entry name" value="DELTA-AMINOLEVULINIC ACID DEHYDRATASE"/>
    <property type="match status" value="1"/>
</dbReference>
<dbReference type="PANTHER" id="PTHR11458">
    <property type="entry name" value="DELTA-AMINOLEVULINIC ACID DEHYDRATASE"/>
    <property type="match status" value="1"/>
</dbReference>
<evidence type="ECO:0000313" key="15">
    <source>
        <dbReference type="EMBL" id="KTD73632.1"/>
    </source>
</evidence>
<keyword evidence="5" id="KW-0350">Heme biosynthesis</keyword>
<feature type="active site" description="Schiff-base intermediate with substrate" evidence="9">
    <location>
        <position position="197"/>
    </location>
</feature>
<evidence type="ECO:0000256" key="8">
    <source>
        <dbReference type="ARBA" id="ARBA00047651"/>
    </source>
</evidence>
<dbReference type="EMBL" id="LNZA01000001">
    <property type="protein sequence ID" value="KTD73632.1"/>
    <property type="molecule type" value="Genomic_DNA"/>
</dbReference>
<dbReference type="RefSeq" id="WP_058520648.1">
    <property type="nucleotide sequence ID" value="NZ_CAAAIP010000001.1"/>
</dbReference>
<name>A0A0W0ZXU3_9GAMM</name>
<evidence type="ECO:0000256" key="4">
    <source>
        <dbReference type="ARBA" id="ARBA00020771"/>
    </source>
</evidence>
<evidence type="ECO:0000256" key="3">
    <source>
        <dbReference type="ARBA" id="ARBA00012053"/>
    </source>
</evidence>
<feature type="binding site" evidence="10">
    <location>
        <position position="219"/>
    </location>
    <ligand>
        <name>5-aminolevulinate</name>
        <dbReference type="ChEBI" id="CHEBI:356416"/>
        <label>1</label>
    </ligand>
</feature>
<dbReference type="CDD" id="cd00384">
    <property type="entry name" value="ALAD_PBGS"/>
    <property type="match status" value="1"/>
</dbReference>
<dbReference type="GO" id="GO:0006782">
    <property type="term" value="P:protoporphyrinogen IX biosynthetic process"/>
    <property type="evidence" value="ECO:0007669"/>
    <property type="project" value="UniProtKB-UniPathway"/>
</dbReference>
<dbReference type="Proteomes" id="UP000054693">
    <property type="component" value="Unassembled WGS sequence"/>
</dbReference>
<feature type="binding site" evidence="11">
    <location>
        <position position="122"/>
    </location>
    <ligand>
        <name>Zn(2+)</name>
        <dbReference type="ChEBI" id="CHEBI:29105"/>
        <note>catalytic</note>
    </ligand>
</feature>
<accession>A0A0W0ZXU3</accession>
<reference evidence="15 16" key="1">
    <citation type="submission" date="2015-11" db="EMBL/GenBank/DDBJ databases">
        <title>Genomic analysis of 38 Legionella species identifies large and diverse effector repertoires.</title>
        <authorList>
            <person name="Burstein D."/>
            <person name="Amaro F."/>
            <person name="Zusman T."/>
            <person name="Lifshitz Z."/>
            <person name="Cohen O."/>
            <person name="Gilbert J.A."/>
            <person name="Pupko T."/>
            <person name="Shuman H.A."/>
            <person name="Segal G."/>
        </authorList>
    </citation>
    <scope>NUCLEOTIDE SEQUENCE [LARGE SCALE GENOMIC DNA]</scope>
    <source>
        <strain evidence="15 16">ATCC 49180</strain>
    </source>
</reference>
<evidence type="ECO:0000313" key="16">
    <source>
        <dbReference type="Proteomes" id="UP000054693"/>
    </source>
</evidence>
<comment type="catalytic activity">
    <reaction evidence="8 13">
        <text>2 5-aminolevulinate = porphobilinogen + 2 H2O + H(+)</text>
        <dbReference type="Rhea" id="RHEA:24064"/>
        <dbReference type="ChEBI" id="CHEBI:15377"/>
        <dbReference type="ChEBI" id="CHEBI:15378"/>
        <dbReference type="ChEBI" id="CHEBI:58126"/>
        <dbReference type="ChEBI" id="CHEBI:356416"/>
        <dbReference type="EC" id="4.2.1.24"/>
    </reaction>
</comment>
<feature type="binding site" evidence="10">
    <location>
        <position position="277"/>
    </location>
    <ligand>
        <name>5-aminolevulinate</name>
        <dbReference type="ChEBI" id="CHEBI:356416"/>
        <label>2</label>
    </ligand>
</feature>
<dbReference type="Pfam" id="PF00490">
    <property type="entry name" value="ALAD"/>
    <property type="match status" value="1"/>
</dbReference>
<feature type="binding site" evidence="11">
    <location>
        <position position="124"/>
    </location>
    <ligand>
        <name>Zn(2+)</name>
        <dbReference type="ChEBI" id="CHEBI:29105"/>
        <note>catalytic</note>
    </ligand>
</feature>